<proteinExistence type="predicted"/>
<sequence length="39" mass="4497">MKARSVTHTIEYDRNYYRKSADGTWEVLGFGSFGPNERG</sequence>
<evidence type="ECO:0000313" key="1">
    <source>
        <dbReference type="EMBL" id="KKK66362.1"/>
    </source>
</evidence>
<organism evidence="1">
    <name type="scientific">marine sediment metagenome</name>
    <dbReference type="NCBI Taxonomy" id="412755"/>
    <lineage>
        <taxon>unclassified sequences</taxon>
        <taxon>metagenomes</taxon>
        <taxon>ecological metagenomes</taxon>
    </lineage>
</organism>
<accession>A0A0F8XB67</accession>
<comment type="caution">
    <text evidence="1">The sequence shown here is derived from an EMBL/GenBank/DDBJ whole genome shotgun (WGS) entry which is preliminary data.</text>
</comment>
<gene>
    <name evidence="1" type="ORF">LCGC14_2964900</name>
</gene>
<protein>
    <submittedName>
        <fullName evidence="1">Uncharacterized protein</fullName>
    </submittedName>
</protein>
<feature type="non-terminal residue" evidence="1">
    <location>
        <position position="39"/>
    </location>
</feature>
<reference evidence="1" key="1">
    <citation type="journal article" date="2015" name="Nature">
        <title>Complex archaea that bridge the gap between prokaryotes and eukaryotes.</title>
        <authorList>
            <person name="Spang A."/>
            <person name="Saw J.H."/>
            <person name="Jorgensen S.L."/>
            <person name="Zaremba-Niedzwiedzka K."/>
            <person name="Martijn J."/>
            <person name="Lind A.E."/>
            <person name="van Eijk R."/>
            <person name="Schleper C."/>
            <person name="Guy L."/>
            <person name="Ettema T.J."/>
        </authorList>
    </citation>
    <scope>NUCLEOTIDE SEQUENCE</scope>
</reference>
<name>A0A0F8XB67_9ZZZZ</name>
<dbReference type="EMBL" id="LAZR01060115">
    <property type="protein sequence ID" value="KKK66362.1"/>
    <property type="molecule type" value="Genomic_DNA"/>
</dbReference>
<dbReference type="AlphaFoldDB" id="A0A0F8XB67"/>